<dbReference type="EMBL" id="LXQA010125358">
    <property type="protein sequence ID" value="MCI21523.1"/>
    <property type="molecule type" value="Genomic_DNA"/>
</dbReference>
<evidence type="ECO:0000313" key="1">
    <source>
        <dbReference type="EMBL" id="MCI21523.1"/>
    </source>
</evidence>
<keyword evidence="2" id="KW-1185">Reference proteome</keyword>
<dbReference type="AlphaFoldDB" id="A0A392QAX3"/>
<name>A0A392QAX3_9FABA</name>
<sequence length="67" mass="7812">MTRPETLVAKIFKAKVDAAHEILAVPLLREVREDRLVWQEEQNGEYSVKSGYRVLMQEKEEGRRRGA</sequence>
<accession>A0A392QAX3</accession>
<reference evidence="1 2" key="1">
    <citation type="journal article" date="2018" name="Front. Plant Sci.">
        <title>Red Clover (Trifolium pratense) and Zigzag Clover (T. medium) - A Picture of Genomic Similarities and Differences.</title>
        <authorList>
            <person name="Dluhosova J."/>
            <person name="Istvanek J."/>
            <person name="Nedelnik J."/>
            <person name="Repkova J."/>
        </authorList>
    </citation>
    <scope>NUCLEOTIDE SEQUENCE [LARGE SCALE GENOMIC DNA]</scope>
    <source>
        <strain evidence="2">cv. 10/8</strain>
        <tissue evidence="1">Leaf</tissue>
    </source>
</reference>
<comment type="caution">
    <text evidence="1">The sequence shown here is derived from an EMBL/GenBank/DDBJ whole genome shotgun (WGS) entry which is preliminary data.</text>
</comment>
<feature type="non-terminal residue" evidence="1">
    <location>
        <position position="67"/>
    </location>
</feature>
<protein>
    <submittedName>
        <fullName evidence="1">Uncharacterized protein</fullName>
    </submittedName>
</protein>
<organism evidence="1 2">
    <name type="scientific">Trifolium medium</name>
    <dbReference type="NCBI Taxonomy" id="97028"/>
    <lineage>
        <taxon>Eukaryota</taxon>
        <taxon>Viridiplantae</taxon>
        <taxon>Streptophyta</taxon>
        <taxon>Embryophyta</taxon>
        <taxon>Tracheophyta</taxon>
        <taxon>Spermatophyta</taxon>
        <taxon>Magnoliopsida</taxon>
        <taxon>eudicotyledons</taxon>
        <taxon>Gunneridae</taxon>
        <taxon>Pentapetalae</taxon>
        <taxon>rosids</taxon>
        <taxon>fabids</taxon>
        <taxon>Fabales</taxon>
        <taxon>Fabaceae</taxon>
        <taxon>Papilionoideae</taxon>
        <taxon>50 kb inversion clade</taxon>
        <taxon>NPAAA clade</taxon>
        <taxon>Hologalegina</taxon>
        <taxon>IRL clade</taxon>
        <taxon>Trifolieae</taxon>
        <taxon>Trifolium</taxon>
    </lineage>
</organism>
<proteinExistence type="predicted"/>
<evidence type="ECO:0000313" key="2">
    <source>
        <dbReference type="Proteomes" id="UP000265520"/>
    </source>
</evidence>
<dbReference type="Proteomes" id="UP000265520">
    <property type="component" value="Unassembled WGS sequence"/>
</dbReference>